<dbReference type="AlphaFoldDB" id="A0AAV6V1W5"/>
<evidence type="ECO:0000313" key="1">
    <source>
        <dbReference type="EMBL" id="KAG8190559.1"/>
    </source>
</evidence>
<accession>A0AAV6V1W5</accession>
<reference evidence="1 2" key="1">
    <citation type="journal article" date="2022" name="Nat. Ecol. Evol.">
        <title>A masculinizing supergene underlies an exaggerated male reproductive morph in a spider.</title>
        <authorList>
            <person name="Hendrickx F."/>
            <person name="De Corte Z."/>
            <person name="Sonet G."/>
            <person name="Van Belleghem S.M."/>
            <person name="Kostlbacher S."/>
            <person name="Vangestel C."/>
        </authorList>
    </citation>
    <scope>NUCLEOTIDE SEQUENCE [LARGE SCALE GENOMIC DNA]</scope>
    <source>
        <strain evidence="1">W744_W776</strain>
    </source>
</reference>
<dbReference type="Proteomes" id="UP000827092">
    <property type="component" value="Unassembled WGS sequence"/>
</dbReference>
<protein>
    <submittedName>
        <fullName evidence="1">Uncharacterized protein</fullName>
    </submittedName>
</protein>
<comment type="caution">
    <text evidence="1">The sequence shown here is derived from an EMBL/GenBank/DDBJ whole genome shotgun (WGS) entry which is preliminary data.</text>
</comment>
<evidence type="ECO:0000313" key="2">
    <source>
        <dbReference type="Proteomes" id="UP000827092"/>
    </source>
</evidence>
<keyword evidence="2" id="KW-1185">Reference proteome</keyword>
<name>A0AAV6V1W5_9ARAC</name>
<dbReference type="EMBL" id="JAFNEN010000180">
    <property type="protein sequence ID" value="KAG8190559.1"/>
    <property type="molecule type" value="Genomic_DNA"/>
</dbReference>
<proteinExistence type="predicted"/>
<organism evidence="1 2">
    <name type="scientific">Oedothorax gibbosus</name>
    <dbReference type="NCBI Taxonomy" id="931172"/>
    <lineage>
        <taxon>Eukaryota</taxon>
        <taxon>Metazoa</taxon>
        <taxon>Ecdysozoa</taxon>
        <taxon>Arthropoda</taxon>
        <taxon>Chelicerata</taxon>
        <taxon>Arachnida</taxon>
        <taxon>Araneae</taxon>
        <taxon>Araneomorphae</taxon>
        <taxon>Entelegynae</taxon>
        <taxon>Araneoidea</taxon>
        <taxon>Linyphiidae</taxon>
        <taxon>Erigoninae</taxon>
        <taxon>Oedothorax</taxon>
    </lineage>
</organism>
<sequence>MSSGYGAIQRDGDCNWTHRQVDELNPVVDDFERSIESEFDNVSLNQETYESLLHSARNVPPEYEDPPAYDVSEPVGSDKIRYGIIQRGGYCNCNAHRQVDYFNLVVSVLDTNKSMLVPIWLVSLTPATHISCA</sequence>
<gene>
    <name evidence="1" type="ORF">JTE90_014039</name>
</gene>